<evidence type="ECO:0000313" key="3">
    <source>
        <dbReference type="Proteomes" id="UP000271098"/>
    </source>
</evidence>
<organism evidence="4">
    <name type="scientific">Gongylonema pulchrum</name>
    <dbReference type="NCBI Taxonomy" id="637853"/>
    <lineage>
        <taxon>Eukaryota</taxon>
        <taxon>Metazoa</taxon>
        <taxon>Ecdysozoa</taxon>
        <taxon>Nematoda</taxon>
        <taxon>Chromadorea</taxon>
        <taxon>Rhabditida</taxon>
        <taxon>Spirurina</taxon>
        <taxon>Spiruromorpha</taxon>
        <taxon>Spiruroidea</taxon>
        <taxon>Gongylonematidae</taxon>
        <taxon>Gongylonema</taxon>
    </lineage>
</organism>
<keyword evidence="3" id="KW-1185">Reference proteome</keyword>
<proteinExistence type="predicted"/>
<dbReference type="WBParaSite" id="GPUH_0000444201-mRNA-1">
    <property type="protein sequence ID" value="GPUH_0000444201-mRNA-1"/>
    <property type="gene ID" value="GPUH_0000444201"/>
</dbReference>
<reference evidence="4" key="1">
    <citation type="submission" date="2016-06" db="UniProtKB">
        <authorList>
            <consortium name="WormBaseParasite"/>
        </authorList>
    </citation>
    <scope>IDENTIFICATION</scope>
</reference>
<feature type="compositionally biased region" description="Polar residues" evidence="1">
    <location>
        <begin position="131"/>
        <end position="141"/>
    </location>
</feature>
<name>A0A183D6U4_9BILA</name>
<dbReference type="Proteomes" id="UP000271098">
    <property type="component" value="Unassembled WGS sequence"/>
</dbReference>
<dbReference type="EMBL" id="UYRT01008363">
    <property type="protein sequence ID" value="VDK44862.1"/>
    <property type="molecule type" value="Genomic_DNA"/>
</dbReference>
<feature type="region of interest" description="Disordered" evidence="1">
    <location>
        <begin position="131"/>
        <end position="157"/>
    </location>
</feature>
<gene>
    <name evidence="2" type="ORF">GPUH_LOCUS4435</name>
</gene>
<protein>
    <submittedName>
        <fullName evidence="4">DNA methylase</fullName>
    </submittedName>
</protein>
<reference evidence="2 3" key="2">
    <citation type="submission" date="2018-11" db="EMBL/GenBank/DDBJ databases">
        <authorList>
            <consortium name="Pathogen Informatics"/>
        </authorList>
    </citation>
    <scope>NUCLEOTIDE SEQUENCE [LARGE SCALE GENOMIC DNA]</scope>
</reference>
<evidence type="ECO:0000256" key="1">
    <source>
        <dbReference type="SAM" id="MobiDB-lite"/>
    </source>
</evidence>
<dbReference type="OrthoDB" id="5854163at2759"/>
<dbReference type="AlphaFoldDB" id="A0A183D6U4"/>
<evidence type="ECO:0000313" key="4">
    <source>
        <dbReference type="WBParaSite" id="GPUH_0000444201-mRNA-1"/>
    </source>
</evidence>
<sequence length="157" mass="18171">MEKPRLAGIRLHAPENELEKFSESIDEYPESQVIERYEDQLRPNEKLTADTRLSFDERRIIDDYRNAQEEFLEPLQGETPQIDFGVKKKADYRIREQAEYDRLISGVTEPTTTSVDLENRITQPTNAWGTKTVATTSTEKPSTVRIVPGKPYALQKR</sequence>
<accession>A0A183D6U4</accession>
<evidence type="ECO:0000313" key="2">
    <source>
        <dbReference type="EMBL" id="VDK44862.1"/>
    </source>
</evidence>